<evidence type="ECO:0000256" key="2">
    <source>
        <dbReference type="ARBA" id="ARBA00003535"/>
    </source>
</evidence>
<evidence type="ECO:0000256" key="7">
    <source>
        <dbReference type="ARBA" id="ARBA00022643"/>
    </source>
</evidence>
<organism evidence="12 13">
    <name type="scientific">Bacillus seohaeanensis</name>
    <dbReference type="NCBI Taxonomy" id="284580"/>
    <lineage>
        <taxon>Bacteria</taxon>
        <taxon>Bacillati</taxon>
        <taxon>Bacillota</taxon>
        <taxon>Bacilli</taxon>
        <taxon>Bacillales</taxon>
        <taxon>Bacillaceae</taxon>
        <taxon>Bacillus</taxon>
    </lineage>
</organism>
<dbReference type="Pfam" id="PF03060">
    <property type="entry name" value="NMO"/>
    <property type="match status" value="1"/>
</dbReference>
<dbReference type="RefSeq" id="WP_377936880.1">
    <property type="nucleotide sequence ID" value="NZ_JBHUMF010000031.1"/>
</dbReference>
<evidence type="ECO:0000256" key="6">
    <source>
        <dbReference type="ARBA" id="ARBA00022630"/>
    </source>
</evidence>
<dbReference type="PANTHER" id="PTHR42747:SF3">
    <property type="entry name" value="NITRONATE MONOOXYGENASE-RELATED"/>
    <property type="match status" value="1"/>
</dbReference>
<name>A0ABW5RUZ9_9BACI</name>
<evidence type="ECO:0000256" key="1">
    <source>
        <dbReference type="ARBA" id="ARBA00001917"/>
    </source>
</evidence>
<keyword evidence="8 12" id="KW-0560">Oxidoreductase</keyword>
<keyword evidence="9" id="KW-0503">Monooxygenase</keyword>
<dbReference type="Gene3D" id="3.20.20.70">
    <property type="entry name" value="Aldolase class I"/>
    <property type="match status" value="1"/>
</dbReference>
<keyword evidence="5" id="KW-0216">Detoxification</keyword>
<evidence type="ECO:0000256" key="10">
    <source>
        <dbReference type="ARBA" id="ARBA00031155"/>
    </source>
</evidence>
<sequence length="357" mass="39260">MWKKELTNILGIQYPILQAPMAGGITTSELVSAVSDNGGLGMVGAGYMTPSQLQNQIKDIKKRTQRKFAVNLFVPNEFYCTEKEMLDGYKLLEPYRSLFSLETYNPEVMPGEKARKMFHDQINVLIEERVSIVSFTFGLPPKEILTLLKEQGITIIGTATTVQEAVFNEKMGVDAIVAQGSEAGGHRGSFQENEDSGMIGLMSLIPQIADSVTIPVIAAGGIMDGRGIAASVCLGAEGVQMGTAFLTCHESGAHPIHKEAILNSSEENTTMTKAFSGKWARGINNKFIKDFQDKQHFLPPFPVQNTLTKEIRSASKARNNPEYMSLWSGQSPQLAKKLSVPELMEELIRESEKLLNK</sequence>
<dbReference type="EMBL" id="JBHUMF010000031">
    <property type="protein sequence ID" value="MFD2682176.1"/>
    <property type="molecule type" value="Genomic_DNA"/>
</dbReference>
<dbReference type="Proteomes" id="UP001597506">
    <property type="component" value="Unassembled WGS sequence"/>
</dbReference>
<dbReference type="PANTHER" id="PTHR42747">
    <property type="entry name" value="NITRONATE MONOOXYGENASE-RELATED"/>
    <property type="match status" value="1"/>
</dbReference>
<dbReference type="GO" id="GO:0016491">
    <property type="term" value="F:oxidoreductase activity"/>
    <property type="evidence" value="ECO:0007669"/>
    <property type="project" value="UniProtKB-KW"/>
</dbReference>
<evidence type="ECO:0000313" key="13">
    <source>
        <dbReference type="Proteomes" id="UP001597506"/>
    </source>
</evidence>
<keyword evidence="13" id="KW-1185">Reference proteome</keyword>
<comment type="catalytic activity">
    <reaction evidence="11">
        <text>3 propionate 3-nitronate + 3 O2 + H2O = 3 3-oxopropanoate + 2 nitrate + nitrite + H2O2 + 3 H(+)</text>
        <dbReference type="Rhea" id="RHEA:57332"/>
        <dbReference type="ChEBI" id="CHEBI:15377"/>
        <dbReference type="ChEBI" id="CHEBI:15378"/>
        <dbReference type="ChEBI" id="CHEBI:15379"/>
        <dbReference type="ChEBI" id="CHEBI:16240"/>
        <dbReference type="ChEBI" id="CHEBI:16301"/>
        <dbReference type="ChEBI" id="CHEBI:17632"/>
        <dbReference type="ChEBI" id="CHEBI:33190"/>
        <dbReference type="ChEBI" id="CHEBI:136067"/>
    </reaction>
</comment>
<evidence type="ECO:0000256" key="9">
    <source>
        <dbReference type="ARBA" id="ARBA00023033"/>
    </source>
</evidence>
<protein>
    <recommendedName>
        <fullName evidence="4">Probable nitronate monooxygenase</fullName>
    </recommendedName>
    <alternativeName>
        <fullName evidence="10">Propionate 3-nitronate monooxygenase</fullName>
    </alternativeName>
</protein>
<comment type="cofactor">
    <cofactor evidence="1">
        <name>FMN</name>
        <dbReference type="ChEBI" id="CHEBI:58210"/>
    </cofactor>
</comment>
<dbReference type="CDD" id="cd04730">
    <property type="entry name" value="NPD_like"/>
    <property type="match status" value="1"/>
</dbReference>
<keyword evidence="7" id="KW-0288">FMN</keyword>
<evidence type="ECO:0000256" key="4">
    <source>
        <dbReference type="ARBA" id="ARBA00013457"/>
    </source>
</evidence>
<dbReference type="InterPro" id="IPR004136">
    <property type="entry name" value="NMO"/>
</dbReference>
<comment type="similarity">
    <text evidence="3">Belongs to the nitronate monooxygenase family. NMO class I subfamily.</text>
</comment>
<evidence type="ECO:0000313" key="12">
    <source>
        <dbReference type="EMBL" id="MFD2682176.1"/>
    </source>
</evidence>
<dbReference type="InterPro" id="IPR013785">
    <property type="entry name" value="Aldolase_TIM"/>
</dbReference>
<evidence type="ECO:0000256" key="5">
    <source>
        <dbReference type="ARBA" id="ARBA00022575"/>
    </source>
</evidence>
<accession>A0ABW5RUZ9</accession>
<comment type="function">
    <text evidence="2">Nitronate monooxygenase that uses molecular oxygen to catalyze the oxidative denitrification of alkyl nitronates. Acts on propionate 3-nitronate (P3N), the presumed physiological substrate. Probably functions in the detoxification of P3N, a metabolic poison produced by plants and fungi as a defense mechanism.</text>
</comment>
<evidence type="ECO:0000256" key="3">
    <source>
        <dbReference type="ARBA" id="ARBA00009881"/>
    </source>
</evidence>
<keyword evidence="6" id="KW-0285">Flavoprotein</keyword>
<dbReference type="SUPFAM" id="SSF51412">
    <property type="entry name" value="Inosine monophosphate dehydrogenase (IMPDH)"/>
    <property type="match status" value="1"/>
</dbReference>
<reference evidence="13" key="1">
    <citation type="journal article" date="2019" name="Int. J. Syst. Evol. Microbiol.">
        <title>The Global Catalogue of Microorganisms (GCM) 10K type strain sequencing project: providing services to taxonomists for standard genome sequencing and annotation.</title>
        <authorList>
            <consortium name="The Broad Institute Genomics Platform"/>
            <consortium name="The Broad Institute Genome Sequencing Center for Infectious Disease"/>
            <person name="Wu L."/>
            <person name="Ma J."/>
        </authorList>
    </citation>
    <scope>NUCLEOTIDE SEQUENCE [LARGE SCALE GENOMIC DNA]</scope>
    <source>
        <strain evidence="13">KCTC 3913</strain>
    </source>
</reference>
<evidence type="ECO:0000256" key="11">
    <source>
        <dbReference type="ARBA" id="ARBA00049401"/>
    </source>
</evidence>
<proteinExistence type="inferred from homology"/>
<evidence type="ECO:0000256" key="8">
    <source>
        <dbReference type="ARBA" id="ARBA00023002"/>
    </source>
</evidence>
<comment type="caution">
    <text evidence="12">The sequence shown here is derived from an EMBL/GenBank/DDBJ whole genome shotgun (WGS) entry which is preliminary data.</text>
</comment>
<gene>
    <name evidence="12" type="ORF">ACFSUL_15660</name>
</gene>